<keyword evidence="2" id="KW-1185">Reference proteome</keyword>
<gene>
    <name evidence="1" type="ORF">Bca52824_074369</name>
</gene>
<evidence type="ECO:0000313" key="1">
    <source>
        <dbReference type="EMBL" id="KAG2255075.1"/>
    </source>
</evidence>
<dbReference type="Proteomes" id="UP000886595">
    <property type="component" value="Unassembled WGS sequence"/>
</dbReference>
<sequence>MQVKATMQKLLEGRKQQRSVEAEKQWNKRRKLPEGICRGVELLQKGMKRIKEGLSEMSSNESQDFHKSLLNQFSCLKDLVSYLVSLAAWGVR</sequence>
<dbReference type="OrthoDB" id="1925340at2759"/>
<dbReference type="PANTHER" id="PTHR36702">
    <property type="entry name" value="HOLLIDAY JUNCTION RESOLVASE"/>
    <property type="match status" value="1"/>
</dbReference>
<proteinExistence type="predicted"/>
<accession>A0A8X7TUF2</accession>
<dbReference type="EMBL" id="JAAMPC010000015">
    <property type="protein sequence ID" value="KAG2255075.1"/>
    <property type="molecule type" value="Genomic_DNA"/>
</dbReference>
<comment type="caution">
    <text evidence="1">The sequence shown here is derived from an EMBL/GenBank/DDBJ whole genome shotgun (WGS) entry which is preliminary data.</text>
</comment>
<protein>
    <submittedName>
        <fullName evidence="1">Uncharacterized protein</fullName>
    </submittedName>
</protein>
<evidence type="ECO:0000313" key="2">
    <source>
        <dbReference type="Proteomes" id="UP000886595"/>
    </source>
</evidence>
<reference evidence="1 2" key="1">
    <citation type="submission" date="2020-02" db="EMBL/GenBank/DDBJ databases">
        <authorList>
            <person name="Ma Q."/>
            <person name="Huang Y."/>
            <person name="Song X."/>
            <person name="Pei D."/>
        </authorList>
    </citation>
    <scope>NUCLEOTIDE SEQUENCE [LARGE SCALE GENOMIC DNA]</scope>
    <source>
        <strain evidence="1">Sxm20200214</strain>
        <tissue evidence="1">Leaf</tissue>
    </source>
</reference>
<dbReference type="PANTHER" id="PTHR36702:SF1">
    <property type="entry name" value="HOLLIDAY JUNCTION RESOLVASE"/>
    <property type="match status" value="1"/>
</dbReference>
<dbReference type="AlphaFoldDB" id="A0A8X7TUF2"/>
<name>A0A8X7TUF2_BRACI</name>
<organism evidence="1 2">
    <name type="scientific">Brassica carinata</name>
    <name type="common">Ethiopian mustard</name>
    <name type="synonym">Abyssinian cabbage</name>
    <dbReference type="NCBI Taxonomy" id="52824"/>
    <lineage>
        <taxon>Eukaryota</taxon>
        <taxon>Viridiplantae</taxon>
        <taxon>Streptophyta</taxon>
        <taxon>Embryophyta</taxon>
        <taxon>Tracheophyta</taxon>
        <taxon>Spermatophyta</taxon>
        <taxon>Magnoliopsida</taxon>
        <taxon>eudicotyledons</taxon>
        <taxon>Gunneridae</taxon>
        <taxon>Pentapetalae</taxon>
        <taxon>rosids</taxon>
        <taxon>malvids</taxon>
        <taxon>Brassicales</taxon>
        <taxon>Brassicaceae</taxon>
        <taxon>Brassiceae</taxon>
        <taxon>Brassica</taxon>
    </lineage>
</organism>